<feature type="transmembrane region" description="Helical" evidence="1">
    <location>
        <begin position="35"/>
        <end position="56"/>
    </location>
</feature>
<dbReference type="RefSeq" id="WP_182934989.1">
    <property type="nucleotide sequence ID" value="NZ_AP021927.1"/>
</dbReference>
<gene>
    <name evidence="2" type="ORF">WP2W18E01_25630</name>
</gene>
<dbReference type="Proteomes" id="UP000515756">
    <property type="component" value="Chromosome"/>
</dbReference>
<dbReference type="EMBL" id="AP021927">
    <property type="protein sequence ID" value="BBQ30981.1"/>
    <property type="molecule type" value="Genomic_DNA"/>
</dbReference>
<dbReference type="AlphaFoldDB" id="A0A6S4T8S4"/>
<evidence type="ECO:0000313" key="3">
    <source>
        <dbReference type="Proteomes" id="UP000515756"/>
    </source>
</evidence>
<accession>A0A6S4T8S4</accession>
<proteinExistence type="predicted"/>
<evidence type="ECO:0008006" key="4">
    <source>
        <dbReference type="Google" id="ProtNLM"/>
    </source>
</evidence>
<reference evidence="2 3" key="1">
    <citation type="submission" date="2019-12" db="EMBL/GenBank/DDBJ databases">
        <title>complete genome sequences of Aeromonas caviae str. WP2-W18-ESBL-01 isolated from wastewater treatment plant effluent.</title>
        <authorList>
            <person name="Sekizuka T."/>
            <person name="Itokawa K."/>
            <person name="Yatsu K."/>
            <person name="Inamine Y."/>
            <person name="Kuroda M."/>
        </authorList>
    </citation>
    <scope>NUCLEOTIDE SEQUENCE [LARGE SCALE GENOMIC DNA]</scope>
    <source>
        <strain evidence="2 3">WP2-W18-ESBL-01</strain>
    </source>
</reference>
<name>A0A6S4T8S4_AERCA</name>
<protein>
    <recommendedName>
        <fullName evidence="4">Glycine zipper 2TM domain-containing protein</fullName>
    </recommendedName>
</protein>
<evidence type="ECO:0000256" key="1">
    <source>
        <dbReference type="SAM" id="Phobius"/>
    </source>
</evidence>
<keyword evidence="1" id="KW-0812">Transmembrane</keyword>
<dbReference type="PROSITE" id="PS51257">
    <property type="entry name" value="PROKAR_LIPOPROTEIN"/>
    <property type="match status" value="1"/>
</dbReference>
<keyword evidence="1" id="KW-0472">Membrane</keyword>
<keyword evidence="1" id="KW-1133">Transmembrane helix</keyword>
<feature type="transmembrane region" description="Helical" evidence="1">
    <location>
        <begin position="63"/>
        <end position="81"/>
    </location>
</feature>
<evidence type="ECO:0000313" key="2">
    <source>
        <dbReference type="EMBL" id="BBQ30981.1"/>
    </source>
</evidence>
<organism evidence="2 3">
    <name type="scientific">Aeromonas caviae</name>
    <name type="common">Aeromonas punctata</name>
    <dbReference type="NCBI Taxonomy" id="648"/>
    <lineage>
        <taxon>Bacteria</taxon>
        <taxon>Pseudomonadati</taxon>
        <taxon>Pseudomonadota</taxon>
        <taxon>Gammaproteobacteria</taxon>
        <taxon>Aeromonadales</taxon>
        <taxon>Aeromonadaceae</taxon>
        <taxon>Aeromonas</taxon>
    </lineage>
</organism>
<sequence>MIRMHKAKPTAVAIAITMLVTGCATIDKQVAENDSWVSCIGGGLLGAVAGAAIGATQGGTDKVLIGTIAGAAVGCGGGLWYKNRVDRLEKIAKEEGLKMQVRELQLAAAQADQKKQSESTAVGLEASLEYAEMFPVGSATLTTEGARKMTRVAQELSYCQMWCME</sequence>